<protein>
    <recommendedName>
        <fullName evidence="3">Integrase</fullName>
    </recommendedName>
</protein>
<reference evidence="1 2" key="1">
    <citation type="submission" date="2020-05" db="EMBL/GenBank/DDBJ databases">
        <title>Ramlibacter rhizophilus sp. nov., isolated from rhizosphere soil of national flower Mugunghwa from South Korea.</title>
        <authorList>
            <person name="Zheng-Fei Y."/>
            <person name="Huan T."/>
        </authorList>
    </citation>
    <scope>NUCLEOTIDE SEQUENCE [LARGE SCALE GENOMIC DNA]</scope>
    <source>
        <strain evidence="1 2">H242</strain>
    </source>
</reference>
<sequence length="293" mass="32492">MGRKDIRRAVTGDILPAAARAKKRELEAQLEAIKAALDSPLLPYAFRYVESQATWTTRKHGESRNRDYLRVATPAGETPLRAFSGEAGRRLIPEFAAILYASRRSKSNKPRPAGSPPLQPLKRNTVRLFLTALFRLLAWIRTQLPKEAEFIVPDLEEMTRFGWALPAAHAVPRTREPSALEFAQILRVIGVNSPLGELLQIQDETGCRLSEVAKATGSRVTFIFGEKGELVGGNLHWWSTRPCTRSNDRATFPCPLVAARLPAAGPQETPGRRPAVPDAAEFGRDLQAVRRCL</sequence>
<evidence type="ECO:0008006" key="3">
    <source>
        <dbReference type="Google" id="ProtNLM"/>
    </source>
</evidence>
<name>A0ABX6P615_9BURK</name>
<keyword evidence="2" id="KW-1185">Reference proteome</keyword>
<accession>A0ABX6P615</accession>
<dbReference type="Proteomes" id="UP000500826">
    <property type="component" value="Chromosome"/>
</dbReference>
<reference evidence="1 2" key="2">
    <citation type="submission" date="2020-05" db="EMBL/GenBank/DDBJ databases">
        <authorList>
            <person name="Khan S.A."/>
            <person name="Jeon C.O."/>
            <person name="Chun B.H."/>
        </authorList>
    </citation>
    <scope>NUCLEOTIDE SEQUENCE [LARGE SCALE GENOMIC DNA]</scope>
    <source>
        <strain evidence="1 2">H242</strain>
    </source>
</reference>
<proteinExistence type="predicted"/>
<evidence type="ECO:0000313" key="2">
    <source>
        <dbReference type="Proteomes" id="UP000500826"/>
    </source>
</evidence>
<gene>
    <name evidence="1" type="ORF">HK414_22045</name>
</gene>
<dbReference type="EMBL" id="CP053418">
    <property type="protein sequence ID" value="QJW85147.1"/>
    <property type="molecule type" value="Genomic_DNA"/>
</dbReference>
<organism evidence="1 2">
    <name type="scientific">Ramlibacter terrae</name>
    <dbReference type="NCBI Taxonomy" id="2732511"/>
    <lineage>
        <taxon>Bacteria</taxon>
        <taxon>Pseudomonadati</taxon>
        <taxon>Pseudomonadota</taxon>
        <taxon>Betaproteobacteria</taxon>
        <taxon>Burkholderiales</taxon>
        <taxon>Comamonadaceae</taxon>
        <taxon>Ramlibacter</taxon>
    </lineage>
</organism>
<evidence type="ECO:0000313" key="1">
    <source>
        <dbReference type="EMBL" id="QJW85147.1"/>
    </source>
</evidence>